<dbReference type="Pfam" id="PF13927">
    <property type="entry name" value="Ig_3"/>
    <property type="match status" value="1"/>
</dbReference>
<dbReference type="AlphaFoldDB" id="A0A8X6F239"/>
<dbReference type="InterPro" id="IPR003598">
    <property type="entry name" value="Ig_sub2"/>
</dbReference>
<evidence type="ECO:0000259" key="1">
    <source>
        <dbReference type="PROSITE" id="PS50835"/>
    </source>
</evidence>
<organism evidence="2 3">
    <name type="scientific">Trichonephila clavata</name>
    <name type="common">Joro spider</name>
    <name type="synonym">Nephila clavata</name>
    <dbReference type="NCBI Taxonomy" id="2740835"/>
    <lineage>
        <taxon>Eukaryota</taxon>
        <taxon>Metazoa</taxon>
        <taxon>Ecdysozoa</taxon>
        <taxon>Arthropoda</taxon>
        <taxon>Chelicerata</taxon>
        <taxon>Arachnida</taxon>
        <taxon>Araneae</taxon>
        <taxon>Araneomorphae</taxon>
        <taxon>Entelegynae</taxon>
        <taxon>Araneoidea</taxon>
        <taxon>Nephilidae</taxon>
        <taxon>Trichonephila</taxon>
    </lineage>
</organism>
<dbReference type="InterPro" id="IPR007110">
    <property type="entry name" value="Ig-like_dom"/>
</dbReference>
<dbReference type="CDD" id="cd00096">
    <property type="entry name" value="Ig"/>
    <property type="match status" value="1"/>
</dbReference>
<dbReference type="OrthoDB" id="5843397at2759"/>
<reference evidence="2" key="1">
    <citation type="submission" date="2020-07" db="EMBL/GenBank/DDBJ databases">
        <title>Multicomponent nature underlies the extraordinary mechanical properties of spider dragline silk.</title>
        <authorList>
            <person name="Kono N."/>
            <person name="Nakamura H."/>
            <person name="Mori M."/>
            <person name="Yoshida Y."/>
            <person name="Ohtoshi R."/>
            <person name="Malay A.D."/>
            <person name="Moran D.A.P."/>
            <person name="Tomita M."/>
            <person name="Numata K."/>
            <person name="Arakawa K."/>
        </authorList>
    </citation>
    <scope>NUCLEOTIDE SEQUENCE</scope>
</reference>
<comment type="caution">
    <text evidence="2">The sequence shown here is derived from an EMBL/GenBank/DDBJ whole genome shotgun (WGS) entry which is preliminary data.</text>
</comment>
<dbReference type="SMART" id="SM00409">
    <property type="entry name" value="IG"/>
    <property type="match status" value="2"/>
</dbReference>
<protein>
    <recommendedName>
        <fullName evidence="1">Ig-like domain-containing protein</fullName>
    </recommendedName>
</protein>
<dbReference type="PROSITE" id="PS50835">
    <property type="entry name" value="IG_LIKE"/>
    <property type="match status" value="1"/>
</dbReference>
<dbReference type="SMART" id="SM00408">
    <property type="entry name" value="IGc2"/>
    <property type="match status" value="2"/>
</dbReference>
<dbReference type="SUPFAM" id="SSF48726">
    <property type="entry name" value="Immunoglobulin"/>
    <property type="match status" value="2"/>
</dbReference>
<dbReference type="Proteomes" id="UP000887116">
    <property type="component" value="Unassembled WGS sequence"/>
</dbReference>
<dbReference type="Gene3D" id="2.60.40.10">
    <property type="entry name" value="Immunoglobulins"/>
    <property type="match status" value="3"/>
</dbReference>
<proteinExistence type="predicted"/>
<sequence>MTAGISDVSREGGNVTFSTLLFTPKPEDNGKKLVCKSANPVLPKATIEDERTLKVHFAPIVNISLSPSSQSGIREGSDVYLECSIWANPWIFEIAWQFEDRPITADMPAGIIISNQTLIIQNVKKDHRGRYRCHAANIVGHGYSRRLHLLVQFAPVCKFREPKTYGISVTETVNATCEVEADPLEVSYRWSLDSPLGTLVLSNWSSAPQRGSLSYSPLTGSGYGTLLCWGRNSLGTQKEPCLIHIVLAGKANIIFGTYFPLRVLVE</sequence>
<dbReference type="InterPro" id="IPR003599">
    <property type="entry name" value="Ig_sub"/>
</dbReference>
<dbReference type="InterPro" id="IPR036179">
    <property type="entry name" value="Ig-like_dom_sf"/>
</dbReference>
<dbReference type="PANTHER" id="PTHR23278:SF19">
    <property type="entry name" value="OBSCURIN"/>
    <property type="match status" value="1"/>
</dbReference>
<keyword evidence="3" id="KW-1185">Reference proteome</keyword>
<evidence type="ECO:0000313" key="3">
    <source>
        <dbReference type="Proteomes" id="UP000887116"/>
    </source>
</evidence>
<dbReference type="InterPro" id="IPR013783">
    <property type="entry name" value="Ig-like_fold"/>
</dbReference>
<name>A0A8X6F239_TRICU</name>
<dbReference type="PANTHER" id="PTHR23278">
    <property type="entry name" value="SIDESTEP PROTEIN"/>
    <property type="match status" value="1"/>
</dbReference>
<evidence type="ECO:0000313" key="2">
    <source>
        <dbReference type="EMBL" id="GFQ67902.1"/>
    </source>
</evidence>
<feature type="domain" description="Ig-like" evidence="1">
    <location>
        <begin position="59"/>
        <end position="137"/>
    </location>
</feature>
<accession>A0A8X6F239</accession>
<dbReference type="EMBL" id="BMAO01030409">
    <property type="protein sequence ID" value="GFQ67902.1"/>
    <property type="molecule type" value="Genomic_DNA"/>
</dbReference>
<gene>
    <name evidence="2" type="primary">AVEN_206184_1</name>
    <name evidence="2" type="ORF">TNCT_726571</name>
</gene>